<dbReference type="Proteomes" id="UP000235786">
    <property type="component" value="Unassembled WGS sequence"/>
</dbReference>
<feature type="signal peptide" evidence="2">
    <location>
        <begin position="1"/>
        <end position="20"/>
    </location>
</feature>
<protein>
    <submittedName>
        <fullName evidence="3">PEBP-like protein</fullName>
    </submittedName>
</protein>
<evidence type="ECO:0000256" key="1">
    <source>
        <dbReference type="SAM" id="Phobius"/>
    </source>
</evidence>
<dbReference type="AlphaFoldDB" id="A0A2J6RH64"/>
<dbReference type="Gene3D" id="3.90.280.10">
    <property type="entry name" value="PEBP-like"/>
    <property type="match status" value="1"/>
</dbReference>
<gene>
    <name evidence="3" type="ORF">L207DRAFT_598280</name>
</gene>
<dbReference type="InterPro" id="IPR008914">
    <property type="entry name" value="PEBP"/>
</dbReference>
<evidence type="ECO:0000256" key="2">
    <source>
        <dbReference type="SAM" id="SignalP"/>
    </source>
</evidence>
<feature type="transmembrane region" description="Helical" evidence="1">
    <location>
        <begin position="274"/>
        <end position="294"/>
    </location>
</feature>
<sequence length="295" mass="30771">MGFLFNVIFTMIVLATSVHSYRDDAVTQATVSISDFKAGFETSSIVPEVLAAFNPSVEFFVGFTADDGAPTLLTPGLALSLQEAKAPFELSVQNIHSATDVASSTRFVVYMIGLDVPSRSKPTSRNVRHFLAGNLTLSAKNSSLIPSATVFQNLSAATNEYAAPAPSPNTGSHRYVYLLYTQPTALNTRSFASLGFNATLRTRFNVTSFKKLTGIGSAIGGTFFMINTPNTTTTTNSAGAAAGTATSTYMSGSSAASTGLETSLTSVAAVVPRVNSVVTLGALVALLGAVFVAFI</sequence>
<dbReference type="SUPFAM" id="SSF49777">
    <property type="entry name" value="PEBP-like"/>
    <property type="match status" value="1"/>
</dbReference>
<evidence type="ECO:0000313" key="4">
    <source>
        <dbReference type="Proteomes" id="UP000235786"/>
    </source>
</evidence>
<organism evidence="3 4">
    <name type="scientific">Hyaloscypha variabilis (strain UAMH 11265 / GT02V1 / F)</name>
    <name type="common">Meliniomyces variabilis</name>
    <dbReference type="NCBI Taxonomy" id="1149755"/>
    <lineage>
        <taxon>Eukaryota</taxon>
        <taxon>Fungi</taxon>
        <taxon>Dikarya</taxon>
        <taxon>Ascomycota</taxon>
        <taxon>Pezizomycotina</taxon>
        <taxon>Leotiomycetes</taxon>
        <taxon>Helotiales</taxon>
        <taxon>Hyaloscyphaceae</taxon>
        <taxon>Hyaloscypha</taxon>
        <taxon>Hyaloscypha variabilis</taxon>
    </lineage>
</organism>
<dbReference type="CDD" id="cd00866">
    <property type="entry name" value="PEBP_euk"/>
    <property type="match status" value="1"/>
</dbReference>
<dbReference type="InterPro" id="IPR036610">
    <property type="entry name" value="PEBP-like_sf"/>
</dbReference>
<keyword evidence="2" id="KW-0732">Signal</keyword>
<keyword evidence="1" id="KW-1133">Transmembrane helix</keyword>
<dbReference type="EMBL" id="KZ613948">
    <property type="protein sequence ID" value="PMD37850.1"/>
    <property type="molecule type" value="Genomic_DNA"/>
</dbReference>
<dbReference type="OrthoDB" id="2506647at2759"/>
<feature type="chain" id="PRO_5014317009" evidence="2">
    <location>
        <begin position="21"/>
        <end position="295"/>
    </location>
</feature>
<dbReference type="InterPro" id="IPR035810">
    <property type="entry name" value="PEBP_euk"/>
</dbReference>
<name>A0A2J6RH64_HYAVF</name>
<keyword evidence="4" id="KW-1185">Reference proteome</keyword>
<keyword evidence="1" id="KW-0812">Transmembrane</keyword>
<dbReference type="PANTHER" id="PTHR11362:SF82">
    <property type="entry name" value="PHOSPHATIDYLETHANOLAMINE-BINDING PROTEIN 4"/>
    <property type="match status" value="1"/>
</dbReference>
<accession>A0A2J6RH64</accession>
<dbReference type="PANTHER" id="PTHR11362">
    <property type="entry name" value="PHOSPHATIDYLETHANOLAMINE-BINDING PROTEIN"/>
    <property type="match status" value="1"/>
</dbReference>
<keyword evidence="1" id="KW-0472">Membrane</keyword>
<dbReference type="STRING" id="1149755.A0A2J6RH64"/>
<dbReference type="Pfam" id="PF01161">
    <property type="entry name" value="PBP"/>
    <property type="match status" value="1"/>
</dbReference>
<proteinExistence type="predicted"/>
<reference evidence="3 4" key="1">
    <citation type="submission" date="2016-04" db="EMBL/GenBank/DDBJ databases">
        <title>A degradative enzymes factory behind the ericoid mycorrhizal symbiosis.</title>
        <authorList>
            <consortium name="DOE Joint Genome Institute"/>
            <person name="Martino E."/>
            <person name="Morin E."/>
            <person name="Grelet G."/>
            <person name="Kuo A."/>
            <person name="Kohler A."/>
            <person name="Daghino S."/>
            <person name="Barry K."/>
            <person name="Choi C."/>
            <person name="Cichocki N."/>
            <person name="Clum A."/>
            <person name="Copeland A."/>
            <person name="Hainaut M."/>
            <person name="Haridas S."/>
            <person name="Labutti K."/>
            <person name="Lindquist E."/>
            <person name="Lipzen A."/>
            <person name="Khouja H.-R."/>
            <person name="Murat C."/>
            <person name="Ohm R."/>
            <person name="Olson A."/>
            <person name="Spatafora J."/>
            <person name="Veneault-Fourrey C."/>
            <person name="Henrissat B."/>
            <person name="Grigoriev I."/>
            <person name="Martin F."/>
            <person name="Perotto S."/>
        </authorList>
    </citation>
    <scope>NUCLEOTIDE SEQUENCE [LARGE SCALE GENOMIC DNA]</scope>
    <source>
        <strain evidence="3 4">F</strain>
    </source>
</reference>
<evidence type="ECO:0000313" key="3">
    <source>
        <dbReference type="EMBL" id="PMD37850.1"/>
    </source>
</evidence>